<reference evidence="3 4" key="1">
    <citation type="journal article" date="2018" name="Evol. Lett.">
        <title>Horizontal gene cluster transfer increased hallucinogenic mushroom diversity.</title>
        <authorList>
            <person name="Reynolds H.T."/>
            <person name="Vijayakumar V."/>
            <person name="Gluck-Thaler E."/>
            <person name="Korotkin H.B."/>
            <person name="Matheny P.B."/>
            <person name="Slot J.C."/>
        </authorList>
    </citation>
    <scope>NUCLEOTIDE SEQUENCE [LARGE SCALE GENOMIC DNA]</scope>
    <source>
        <strain evidence="3 4">SRW20</strain>
    </source>
</reference>
<dbReference type="PROSITE" id="PS50137">
    <property type="entry name" value="DS_RBD"/>
    <property type="match status" value="1"/>
</dbReference>
<comment type="caution">
    <text evidence="3">The sequence shown here is derived from an EMBL/GenBank/DDBJ whole genome shotgun (WGS) entry which is preliminary data.</text>
</comment>
<organism evidence="3 4">
    <name type="scientific">Gymnopilus dilepis</name>
    <dbReference type="NCBI Taxonomy" id="231916"/>
    <lineage>
        <taxon>Eukaryota</taxon>
        <taxon>Fungi</taxon>
        <taxon>Dikarya</taxon>
        <taxon>Basidiomycota</taxon>
        <taxon>Agaricomycotina</taxon>
        <taxon>Agaricomycetes</taxon>
        <taxon>Agaricomycetidae</taxon>
        <taxon>Agaricales</taxon>
        <taxon>Agaricineae</taxon>
        <taxon>Hymenogastraceae</taxon>
        <taxon>Gymnopilus</taxon>
    </lineage>
</organism>
<dbReference type="Gene3D" id="3.30.160.20">
    <property type="match status" value="1"/>
</dbReference>
<dbReference type="Proteomes" id="UP000284706">
    <property type="component" value="Unassembled WGS sequence"/>
</dbReference>
<name>A0A409Y579_9AGAR</name>
<gene>
    <name evidence="3" type="ORF">CVT26_003240</name>
</gene>
<feature type="domain" description="DRBM" evidence="2">
    <location>
        <begin position="105"/>
        <end position="157"/>
    </location>
</feature>
<dbReference type="EMBL" id="NHYE01001141">
    <property type="protein sequence ID" value="PPQ98194.1"/>
    <property type="molecule type" value="Genomic_DNA"/>
</dbReference>
<protein>
    <recommendedName>
        <fullName evidence="2">DRBM domain-containing protein</fullName>
    </recommendedName>
</protein>
<dbReference type="AlphaFoldDB" id="A0A409Y579"/>
<evidence type="ECO:0000313" key="4">
    <source>
        <dbReference type="Proteomes" id="UP000284706"/>
    </source>
</evidence>
<dbReference type="SMART" id="SM00358">
    <property type="entry name" value="DSRM"/>
    <property type="match status" value="1"/>
</dbReference>
<dbReference type="InParanoid" id="A0A409Y579"/>
<proteinExistence type="predicted"/>
<accession>A0A409Y579</accession>
<keyword evidence="1" id="KW-0694">RNA-binding</keyword>
<dbReference type="GO" id="GO:0003723">
    <property type="term" value="F:RNA binding"/>
    <property type="evidence" value="ECO:0007669"/>
    <property type="project" value="UniProtKB-UniRule"/>
</dbReference>
<evidence type="ECO:0000256" key="1">
    <source>
        <dbReference type="PROSITE-ProRule" id="PRU00266"/>
    </source>
</evidence>
<evidence type="ECO:0000259" key="2">
    <source>
        <dbReference type="PROSITE" id="PS50137"/>
    </source>
</evidence>
<sequence>MPPSSSTVQSISVHDDERAAALRPYSCWICGRSRSTTAISYLSTPDCRLPIYAANKIRRGGIALQKVQGVTGDTAPYFVGMRNGPILKATRDVYTYRYTCFHARPSYLEGQPQGPPNNHTWTSNVSIGGINYGTGQGTSRDAAREAAATQALIQLHQQHQGYSQRFPVN</sequence>
<dbReference type="InterPro" id="IPR014720">
    <property type="entry name" value="dsRBD_dom"/>
</dbReference>
<keyword evidence="4" id="KW-1185">Reference proteome</keyword>
<dbReference type="Pfam" id="PF00035">
    <property type="entry name" value="dsrm"/>
    <property type="match status" value="1"/>
</dbReference>
<evidence type="ECO:0000313" key="3">
    <source>
        <dbReference type="EMBL" id="PPQ98194.1"/>
    </source>
</evidence>
<dbReference type="SUPFAM" id="SSF54768">
    <property type="entry name" value="dsRNA-binding domain-like"/>
    <property type="match status" value="1"/>
</dbReference>